<dbReference type="AlphaFoldDB" id="A0A1L9SQS7"/>
<dbReference type="RefSeq" id="XP_022583967.1">
    <property type="nucleotide sequence ID" value="XM_022728925.1"/>
</dbReference>
<gene>
    <name evidence="14" type="ORF">ASPZODRAFT_60509</name>
</gene>
<evidence type="ECO:0000256" key="12">
    <source>
        <dbReference type="RuleBase" id="RU363112"/>
    </source>
</evidence>
<feature type="chain" id="PRO_5013019003" description="GPI mannosyltransferase 2" evidence="13">
    <location>
        <begin position="31"/>
        <end position="396"/>
    </location>
</feature>
<feature type="transmembrane region" description="Helical" evidence="12">
    <location>
        <begin position="90"/>
        <end position="115"/>
    </location>
</feature>
<evidence type="ECO:0000313" key="15">
    <source>
        <dbReference type="Proteomes" id="UP000184188"/>
    </source>
</evidence>
<comment type="function">
    <text evidence="12">Mannosyltransferase involved in glycosylphosphatidylinositol-anchor biosynthesis.</text>
</comment>
<keyword evidence="11 12" id="KW-0472">Membrane</keyword>
<reference evidence="15" key="1">
    <citation type="journal article" date="2017" name="Genome Biol.">
        <title>Comparative genomics reveals high biological diversity and specific adaptations in the industrially and medically important fungal genus Aspergillus.</title>
        <authorList>
            <person name="de Vries R.P."/>
            <person name="Riley R."/>
            <person name="Wiebenga A."/>
            <person name="Aguilar-Osorio G."/>
            <person name="Amillis S."/>
            <person name="Uchima C.A."/>
            <person name="Anderluh G."/>
            <person name="Asadollahi M."/>
            <person name="Askin M."/>
            <person name="Barry K."/>
            <person name="Battaglia E."/>
            <person name="Bayram O."/>
            <person name="Benocci T."/>
            <person name="Braus-Stromeyer S.A."/>
            <person name="Caldana C."/>
            <person name="Canovas D."/>
            <person name="Cerqueira G.C."/>
            <person name="Chen F."/>
            <person name="Chen W."/>
            <person name="Choi C."/>
            <person name="Clum A."/>
            <person name="Dos Santos R.A."/>
            <person name="Damasio A.R."/>
            <person name="Diallinas G."/>
            <person name="Emri T."/>
            <person name="Fekete E."/>
            <person name="Flipphi M."/>
            <person name="Freyberg S."/>
            <person name="Gallo A."/>
            <person name="Gournas C."/>
            <person name="Habgood R."/>
            <person name="Hainaut M."/>
            <person name="Harispe M.L."/>
            <person name="Henrissat B."/>
            <person name="Hilden K.S."/>
            <person name="Hope R."/>
            <person name="Hossain A."/>
            <person name="Karabika E."/>
            <person name="Karaffa L."/>
            <person name="Karanyi Z."/>
            <person name="Krasevec N."/>
            <person name="Kuo A."/>
            <person name="Kusch H."/>
            <person name="LaButti K."/>
            <person name="Lagendijk E.L."/>
            <person name="Lapidus A."/>
            <person name="Levasseur A."/>
            <person name="Lindquist E."/>
            <person name="Lipzen A."/>
            <person name="Logrieco A.F."/>
            <person name="MacCabe A."/>
            <person name="Maekelae M.R."/>
            <person name="Malavazi I."/>
            <person name="Melin P."/>
            <person name="Meyer V."/>
            <person name="Mielnichuk N."/>
            <person name="Miskei M."/>
            <person name="Molnar A.P."/>
            <person name="Mule G."/>
            <person name="Ngan C.Y."/>
            <person name="Orejas M."/>
            <person name="Orosz E."/>
            <person name="Ouedraogo J.P."/>
            <person name="Overkamp K.M."/>
            <person name="Park H.-S."/>
            <person name="Perrone G."/>
            <person name="Piumi F."/>
            <person name="Punt P.J."/>
            <person name="Ram A.F."/>
            <person name="Ramon A."/>
            <person name="Rauscher S."/>
            <person name="Record E."/>
            <person name="Riano-Pachon D.M."/>
            <person name="Robert V."/>
            <person name="Roehrig J."/>
            <person name="Ruller R."/>
            <person name="Salamov A."/>
            <person name="Salih N.S."/>
            <person name="Samson R.A."/>
            <person name="Sandor E."/>
            <person name="Sanguinetti M."/>
            <person name="Schuetze T."/>
            <person name="Sepcic K."/>
            <person name="Shelest E."/>
            <person name="Sherlock G."/>
            <person name="Sophianopoulou V."/>
            <person name="Squina F.M."/>
            <person name="Sun H."/>
            <person name="Susca A."/>
            <person name="Todd R.B."/>
            <person name="Tsang A."/>
            <person name="Unkles S.E."/>
            <person name="van de Wiele N."/>
            <person name="van Rossen-Uffink D."/>
            <person name="Oliveira J.V."/>
            <person name="Vesth T.C."/>
            <person name="Visser J."/>
            <person name="Yu J.-H."/>
            <person name="Zhou M."/>
            <person name="Andersen M.R."/>
            <person name="Archer D.B."/>
            <person name="Baker S.E."/>
            <person name="Benoit I."/>
            <person name="Brakhage A.A."/>
            <person name="Braus G.H."/>
            <person name="Fischer R."/>
            <person name="Frisvad J.C."/>
            <person name="Goldman G.H."/>
            <person name="Houbraken J."/>
            <person name="Oakley B."/>
            <person name="Pocsi I."/>
            <person name="Scazzocchio C."/>
            <person name="Seiboth B."/>
            <person name="vanKuyk P.A."/>
            <person name="Wortman J."/>
            <person name="Dyer P.S."/>
            <person name="Grigoriev I.V."/>
        </authorList>
    </citation>
    <scope>NUCLEOTIDE SEQUENCE [LARGE SCALE GENOMIC DNA]</scope>
    <source>
        <strain evidence="15">CBS 506.65</strain>
    </source>
</reference>
<evidence type="ECO:0000256" key="4">
    <source>
        <dbReference type="ARBA" id="ARBA00013795"/>
    </source>
</evidence>
<dbReference type="OrthoDB" id="10252502at2759"/>
<evidence type="ECO:0000256" key="11">
    <source>
        <dbReference type="ARBA" id="ARBA00023136"/>
    </source>
</evidence>
<keyword evidence="13" id="KW-0732">Signal</keyword>
<evidence type="ECO:0000256" key="7">
    <source>
        <dbReference type="ARBA" id="ARBA00022679"/>
    </source>
</evidence>
<accession>A0A1L9SQS7</accession>
<dbReference type="EC" id="2.4.1.-" evidence="12"/>
<feature type="signal peptide" evidence="13">
    <location>
        <begin position="1"/>
        <end position="30"/>
    </location>
</feature>
<dbReference type="EMBL" id="KV878338">
    <property type="protein sequence ID" value="OJJ49457.1"/>
    <property type="molecule type" value="Genomic_DNA"/>
</dbReference>
<comment type="similarity">
    <text evidence="3 12">Belongs to the PIGV family.</text>
</comment>
<keyword evidence="8 12" id="KW-0812">Transmembrane</keyword>
<dbReference type="Pfam" id="PF04188">
    <property type="entry name" value="Mannosyl_trans2"/>
    <property type="match status" value="1"/>
</dbReference>
<evidence type="ECO:0000256" key="5">
    <source>
        <dbReference type="ARBA" id="ARBA00022502"/>
    </source>
</evidence>
<protein>
    <recommendedName>
        <fullName evidence="4 12">GPI mannosyltransferase 2</fullName>
        <ecNumber evidence="12">2.4.1.-</ecNumber>
    </recommendedName>
</protein>
<dbReference type="GeneID" id="34615389"/>
<keyword evidence="9 12" id="KW-0256">Endoplasmic reticulum</keyword>
<evidence type="ECO:0000256" key="8">
    <source>
        <dbReference type="ARBA" id="ARBA00022692"/>
    </source>
</evidence>
<keyword evidence="10 12" id="KW-1133">Transmembrane helix</keyword>
<dbReference type="GO" id="GO:0000009">
    <property type="term" value="F:alpha-1,6-mannosyltransferase activity"/>
    <property type="evidence" value="ECO:0007669"/>
    <property type="project" value="InterPro"/>
</dbReference>
<name>A0A1L9SQS7_9EURO</name>
<evidence type="ECO:0000256" key="9">
    <source>
        <dbReference type="ARBA" id="ARBA00022824"/>
    </source>
</evidence>
<evidence type="ECO:0000256" key="13">
    <source>
        <dbReference type="SAM" id="SignalP"/>
    </source>
</evidence>
<dbReference type="InterPro" id="IPR007315">
    <property type="entry name" value="PIG-V/Gpi18"/>
</dbReference>
<comment type="pathway">
    <text evidence="2 12">Glycolipid biosynthesis; glycosylphosphatidylinositol-anchor biosynthesis.</text>
</comment>
<evidence type="ECO:0000313" key="14">
    <source>
        <dbReference type="EMBL" id="OJJ49457.1"/>
    </source>
</evidence>
<proteinExistence type="inferred from homology"/>
<feature type="transmembrane region" description="Helical" evidence="12">
    <location>
        <begin position="127"/>
        <end position="148"/>
    </location>
</feature>
<organism evidence="14 15">
    <name type="scientific">Penicilliopsis zonata CBS 506.65</name>
    <dbReference type="NCBI Taxonomy" id="1073090"/>
    <lineage>
        <taxon>Eukaryota</taxon>
        <taxon>Fungi</taxon>
        <taxon>Dikarya</taxon>
        <taxon>Ascomycota</taxon>
        <taxon>Pezizomycotina</taxon>
        <taxon>Eurotiomycetes</taxon>
        <taxon>Eurotiomycetidae</taxon>
        <taxon>Eurotiales</taxon>
        <taxon>Aspergillaceae</taxon>
        <taxon>Penicilliopsis</taxon>
    </lineage>
</organism>
<evidence type="ECO:0000256" key="1">
    <source>
        <dbReference type="ARBA" id="ARBA00004477"/>
    </source>
</evidence>
<feature type="transmembrane region" description="Helical" evidence="12">
    <location>
        <begin position="321"/>
        <end position="341"/>
    </location>
</feature>
<dbReference type="PANTHER" id="PTHR12468:SF2">
    <property type="entry name" value="GPI MANNOSYLTRANSFERASE 2"/>
    <property type="match status" value="1"/>
</dbReference>
<sequence>MGNLLQRHRPLRSLTVAFALWKLLLLLVLAACPGPGYDTSTTLLAGIGSLRNLVRWDPVYFVHIAEQGYVFEQEWAFGYPRLQSDSPSEIALVGVALSHLSHYLSVLVLYGLSVTVLGRDTPAKERVCLLAAALHIITPAGAFLSAPYGEPLFALLNFAGYYVYSSSTGPRRVGRLLGAAALFAVATTVRSNGILSGFLFASDAVRELHALVVHGCSVAALARLLLIVIGGCLVALGFVGPQLLAYRDYCLTDTPRPWCQQALPSIYAWVQEEYWNVGFLRYWTVSNIPLFLLATPMLVILALSARWGVSTSSPISRRQPWLLAQLAIPQGLLALLALTSYHVQTINRISSGYPVWYWYLAHQAVHGRRGATPTIRLITVYALVQAGLYGSFLPPA</sequence>
<evidence type="ECO:0000256" key="2">
    <source>
        <dbReference type="ARBA" id="ARBA00004687"/>
    </source>
</evidence>
<dbReference type="GO" id="GO:0005789">
    <property type="term" value="C:endoplasmic reticulum membrane"/>
    <property type="evidence" value="ECO:0007669"/>
    <property type="project" value="UniProtKB-SubCell"/>
</dbReference>
<comment type="caution">
    <text evidence="12">Lacks conserved residue(s) required for the propagation of feature annotation.</text>
</comment>
<dbReference type="GO" id="GO:0031501">
    <property type="term" value="C:mannosyltransferase complex"/>
    <property type="evidence" value="ECO:0007669"/>
    <property type="project" value="TreeGrafter"/>
</dbReference>
<dbReference type="Proteomes" id="UP000184188">
    <property type="component" value="Unassembled WGS sequence"/>
</dbReference>
<dbReference type="GO" id="GO:0006506">
    <property type="term" value="P:GPI anchor biosynthetic process"/>
    <property type="evidence" value="ECO:0007669"/>
    <property type="project" value="UniProtKB-UniPathway"/>
</dbReference>
<feature type="transmembrane region" description="Helical" evidence="12">
    <location>
        <begin position="288"/>
        <end position="309"/>
    </location>
</feature>
<evidence type="ECO:0000256" key="3">
    <source>
        <dbReference type="ARBA" id="ARBA00008698"/>
    </source>
</evidence>
<keyword evidence="6 12" id="KW-0328">Glycosyltransferase</keyword>
<dbReference type="PANTHER" id="PTHR12468">
    <property type="entry name" value="GPI MANNOSYLTRANSFERASE 2"/>
    <property type="match status" value="1"/>
</dbReference>
<keyword evidence="5 12" id="KW-0337">GPI-anchor biosynthesis</keyword>
<comment type="subcellular location">
    <subcellularLocation>
        <location evidence="1 12">Endoplasmic reticulum membrane</location>
        <topology evidence="1 12">Multi-pass membrane protein</topology>
    </subcellularLocation>
</comment>
<keyword evidence="15" id="KW-1185">Reference proteome</keyword>
<dbReference type="STRING" id="1073090.A0A1L9SQS7"/>
<dbReference type="VEuPathDB" id="FungiDB:ASPZODRAFT_60509"/>
<dbReference type="UniPathway" id="UPA00196"/>
<feature type="transmembrane region" description="Helical" evidence="12">
    <location>
        <begin position="212"/>
        <end position="239"/>
    </location>
</feature>
<evidence type="ECO:0000256" key="6">
    <source>
        <dbReference type="ARBA" id="ARBA00022676"/>
    </source>
</evidence>
<evidence type="ECO:0000256" key="10">
    <source>
        <dbReference type="ARBA" id="ARBA00022989"/>
    </source>
</evidence>
<keyword evidence="7 12" id="KW-0808">Transferase</keyword>
<dbReference type="GO" id="GO:0004376">
    <property type="term" value="F:GPI mannosyltransferase activity"/>
    <property type="evidence" value="ECO:0007669"/>
    <property type="project" value="InterPro"/>
</dbReference>